<name>A0A1B6HD68_9HEMI</name>
<reference evidence="2" key="1">
    <citation type="submission" date="2015-11" db="EMBL/GenBank/DDBJ databases">
        <title>De novo transcriptome assembly of four potential Pierce s Disease insect vectors from Arizona vineyards.</title>
        <authorList>
            <person name="Tassone E.E."/>
        </authorList>
    </citation>
    <scope>NUCLEOTIDE SEQUENCE</scope>
</reference>
<gene>
    <name evidence="2" type="ORF">g.15612</name>
</gene>
<protein>
    <submittedName>
        <fullName evidence="2">Uncharacterized protein</fullName>
    </submittedName>
</protein>
<feature type="region of interest" description="Disordered" evidence="1">
    <location>
        <begin position="249"/>
        <end position="275"/>
    </location>
</feature>
<proteinExistence type="predicted"/>
<evidence type="ECO:0000256" key="1">
    <source>
        <dbReference type="SAM" id="MobiDB-lite"/>
    </source>
</evidence>
<evidence type="ECO:0000313" key="2">
    <source>
        <dbReference type="EMBL" id="JAS72539.1"/>
    </source>
</evidence>
<feature type="compositionally biased region" description="Polar residues" evidence="1">
    <location>
        <begin position="256"/>
        <end position="275"/>
    </location>
</feature>
<sequence length="389" mass="44962">MNIDKRYCQNRVRKRKRTIARLGKENEDSNVEEERQFKLRRFVKDVHKFVEEKCQVEKPVMVCKPATPLQIHKSNKKMKPVQPHVKRGLFQNGIQTRFYCRGMTQKEMTARLDENLQEIIALANNKENECQCQHHYRKSSFVADEMTVARPPLQMLAPRSYSSPTKWESPELPSTMTSIHREHAVDRNIDKPPIKEFDSELYSEFVRIITVSSSKSKSLQFKSKSYASVAKKKLLSIYLKGRKENCGETDEHKVSIGTSPLTEPQTSSHTDSENSFSGINFVPEPTKSSLQFLEETIGPASSCNNVSLSPDQQQCYQPSQLHWLPEPRRPKYMHEPMPSFFQTVSPHFHFGSMVFDGGGDRSHLNPSNSFLPPIEEDSPVFQYFPRRMF</sequence>
<accession>A0A1B6HD68</accession>
<organism evidence="2">
    <name type="scientific">Homalodisca liturata</name>
    <dbReference type="NCBI Taxonomy" id="320908"/>
    <lineage>
        <taxon>Eukaryota</taxon>
        <taxon>Metazoa</taxon>
        <taxon>Ecdysozoa</taxon>
        <taxon>Arthropoda</taxon>
        <taxon>Hexapoda</taxon>
        <taxon>Insecta</taxon>
        <taxon>Pterygota</taxon>
        <taxon>Neoptera</taxon>
        <taxon>Paraneoptera</taxon>
        <taxon>Hemiptera</taxon>
        <taxon>Auchenorrhyncha</taxon>
        <taxon>Membracoidea</taxon>
        <taxon>Cicadellidae</taxon>
        <taxon>Cicadellinae</taxon>
        <taxon>Proconiini</taxon>
        <taxon>Homalodisca</taxon>
    </lineage>
</organism>
<dbReference type="EMBL" id="GECU01035167">
    <property type="protein sequence ID" value="JAS72539.1"/>
    <property type="molecule type" value="Transcribed_RNA"/>
</dbReference>
<dbReference type="AlphaFoldDB" id="A0A1B6HD68"/>